<comment type="caution">
    <text evidence="3">The sequence shown here is derived from an EMBL/GenBank/DDBJ whole genome shotgun (WGS) entry which is preliminary data.</text>
</comment>
<evidence type="ECO:0000256" key="1">
    <source>
        <dbReference type="SAM" id="MobiDB-lite"/>
    </source>
</evidence>
<keyword evidence="2" id="KW-0472">Membrane</keyword>
<dbReference type="EMBL" id="JAFCMP010000514">
    <property type="protein sequence ID" value="KAG5178490.1"/>
    <property type="molecule type" value="Genomic_DNA"/>
</dbReference>
<accession>A0A835YRW1</accession>
<feature type="transmembrane region" description="Helical" evidence="2">
    <location>
        <begin position="12"/>
        <end position="31"/>
    </location>
</feature>
<reference evidence="3" key="1">
    <citation type="submission" date="2021-02" db="EMBL/GenBank/DDBJ databases">
        <title>First Annotated Genome of the Yellow-green Alga Tribonema minus.</title>
        <authorList>
            <person name="Mahan K.M."/>
        </authorList>
    </citation>
    <scope>NUCLEOTIDE SEQUENCE</scope>
    <source>
        <strain evidence="3">UTEX B ZZ1240</strain>
    </source>
</reference>
<feature type="compositionally biased region" description="Polar residues" evidence="1">
    <location>
        <begin position="181"/>
        <end position="191"/>
    </location>
</feature>
<feature type="transmembrane region" description="Helical" evidence="2">
    <location>
        <begin position="84"/>
        <end position="106"/>
    </location>
</feature>
<sequence length="210" mass="22271">MAAPRPSLETVLLELAALALVAVVVLVLYASQGFRPIWYKSSLEVNVALLVGQAMVAYIAMRLACVAAGKAAKAAQAGSAAQKWGIAAAAVVPGLAMLYVIASSVAQSAAWRQLKEHPVVKWAVQNARERGASDVGFCLRLVVLLIVYQVVAWGILSAFKLLRWQVQVVSDGIFGVDDAQENGQEKSTPADSPNELPLPPHNGEVVDSED</sequence>
<keyword evidence="2" id="KW-0812">Transmembrane</keyword>
<feature type="transmembrane region" description="Helical" evidence="2">
    <location>
        <begin position="137"/>
        <end position="156"/>
    </location>
</feature>
<feature type="transmembrane region" description="Helical" evidence="2">
    <location>
        <begin position="43"/>
        <end position="64"/>
    </location>
</feature>
<name>A0A835YRW1_9STRA</name>
<feature type="region of interest" description="Disordered" evidence="1">
    <location>
        <begin position="179"/>
        <end position="210"/>
    </location>
</feature>
<organism evidence="3 4">
    <name type="scientific">Tribonema minus</name>
    <dbReference type="NCBI Taxonomy" id="303371"/>
    <lineage>
        <taxon>Eukaryota</taxon>
        <taxon>Sar</taxon>
        <taxon>Stramenopiles</taxon>
        <taxon>Ochrophyta</taxon>
        <taxon>PX clade</taxon>
        <taxon>Xanthophyceae</taxon>
        <taxon>Tribonematales</taxon>
        <taxon>Tribonemataceae</taxon>
        <taxon>Tribonema</taxon>
    </lineage>
</organism>
<keyword evidence="4" id="KW-1185">Reference proteome</keyword>
<gene>
    <name evidence="3" type="ORF">JKP88DRAFT_215611</name>
</gene>
<dbReference type="Proteomes" id="UP000664859">
    <property type="component" value="Unassembled WGS sequence"/>
</dbReference>
<evidence type="ECO:0000313" key="3">
    <source>
        <dbReference type="EMBL" id="KAG5178490.1"/>
    </source>
</evidence>
<evidence type="ECO:0000256" key="2">
    <source>
        <dbReference type="SAM" id="Phobius"/>
    </source>
</evidence>
<keyword evidence="2" id="KW-1133">Transmembrane helix</keyword>
<proteinExistence type="predicted"/>
<evidence type="ECO:0000313" key="4">
    <source>
        <dbReference type="Proteomes" id="UP000664859"/>
    </source>
</evidence>
<protein>
    <submittedName>
        <fullName evidence="3">Uncharacterized protein</fullName>
    </submittedName>
</protein>
<dbReference type="AlphaFoldDB" id="A0A835YRW1"/>